<dbReference type="InterPro" id="IPR051941">
    <property type="entry name" value="BG_Antigen-Binding_Lectin"/>
</dbReference>
<dbReference type="OrthoDB" id="6162548at2759"/>
<dbReference type="EMBL" id="CACVKT020002365">
    <property type="protein sequence ID" value="CAC5377412.1"/>
    <property type="molecule type" value="Genomic_DNA"/>
</dbReference>
<keyword evidence="1" id="KW-0732">Signal</keyword>
<dbReference type="InterPro" id="IPR008979">
    <property type="entry name" value="Galactose-bd-like_sf"/>
</dbReference>
<dbReference type="PANTHER" id="PTHR45713:SF6">
    <property type="entry name" value="F5_8 TYPE C DOMAIN-CONTAINING PROTEIN"/>
    <property type="match status" value="1"/>
</dbReference>
<feature type="chain" id="PRO_5027100379" description="Fucolectin tachylectin-4 pentraxin-1 domain-containing protein" evidence="1">
    <location>
        <begin position="18"/>
        <end position="542"/>
    </location>
</feature>
<evidence type="ECO:0000313" key="2">
    <source>
        <dbReference type="EMBL" id="CAC5377412.1"/>
    </source>
</evidence>
<evidence type="ECO:0000256" key="1">
    <source>
        <dbReference type="SAM" id="SignalP"/>
    </source>
</evidence>
<reference evidence="2 3" key="1">
    <citation type="submission" date="2020-06" db="EMBL/GenBank/DDBJ databases">
        <authorList>
            <person name="Li R."/>
            <person name="Bekaert M."/>
        </authorList>
    </citation>
    <scope>NUCLEOTIDE SEQUENCE [LARGE SCALE GENOMIC DNA]</scope>
    <source>
        <strain evidence="3">wild</strain>
    </source>
</reference>
<accession>A0A6J8B0V4</accession>
<protein>
    <recommendedName>
        <fullName evidence="4">Fucolectin tachylectin-4 pentraxin-1 domain-containing protein</fullName>
    </recommendedName>
</protein>
<dbReference type="PANTHER" id="PTHR45713">
    <property type="entry name" value="FTP DOMAIN-CONTAINING PROTEIN"/>
    <property type="match status" value="1"/>
</dbReference>
<feature type="signal peptide" evidence="1">
    <location>
        <begin position="1"/>
        <end position="17"/>
    </location>
</feature>
<organism evidence="2 3">
    <name type="scientific">Mytilus coruscus</name>
    <name type="common">Sea mussel</name>
    <dbReference type="NCBI Taxonomy" id="42192"/>
    <lineage>
        <taxon>Eukaryota</taxon>
        <taxon>Metazoa</taxon>
        <taxon>Spiralia</taxon>
        <taxon>Lophotrochozoa</taxon>
        <taxon>Mollusca</taxon>
        <taxon>Bivalvia</taxon>
        <taxon>Autobranchia</taxon>
        <taxon>Pteriomorphia</taxon>
        <taxon>Mytilida</taxon>
        <taxon>Mytiloidea</taxon>
        <taxon>Mytilidae</taxon>
        <taxon>Mytilinae</taxon>
        <taxon>Mytilus</taxon>
    </lineage>
</organism>
<gene>
    <name evidence="2" type="ORF">MCOR_13729</name>
</gene>
<proteinExistence type="predicted"/>
<dbReference type="AlphaFoldDB" id="A0A6J8B0V4"/>
<sequence>MLFVLLVQTAVQLTIRAQHNLTPYGTAMQSSVFGGSNPQCAILPPITNDFSLETCSTTNTYGAPISWWRSGYVRASNVVFMDKFRLYLLDINTVKMLLVILIHTTFQLTVSAQHNLTPYGTATQSSNYEESLPQNAIHPPISNDFSKTTCSHTDISSKPAWWMFHFSFGSAYITDITIYYRAAYAYRMDGFELYVTNTSTIPPNGYLCYEDPDPGLPSTTQTIPCNQLGQYVIYYDKKGDHQFGPIIELCYVAITGCPKGTWGRSCTETCSPKCIDQQCHPGNGSCFREYITSADMLLVLLIHTIFQVIVTAQHNLTPFGTATQSSFYGEGHPINAIHPPISNAFTTGICSHTDLSSKPAWWMFHLSFESAYITDIIIYYRTGYAHRMDGFKIYVTNTSTIPPDGYLCYEDPDPGLPNITQTIPCNQLGKYIIYYDDKGEKDFGPLVELCYVAINGCPKGRWGPNCNEECSSMCVSQHCYPENGSCVFGCDPQQCLNTTCDIYIGVCTEGCVTGWAGVYCLFYKTFAVLASELIKRVHKQEL</sequence>
<dbReference type="SUPFAM" id="SSF49785">
    <property type="entry name" value="Galactose-binding domain-like"/>
    <property type="match status" value="2"/>
</dbReference>
<evidence type="ECO:0000313" key="3">
    <source>
        <dbReference type="Proteomes" id="UP000507470"/>
    </source>
</evidence>
<evidence type="ECO:0008006" key="4">
    <source>
        <dbReference type="Google" id="ProtNLM"/>
    </source>
</evidence>
<name>A0A6J8B0V4_MYTCO</name>
<dbReference type="Gene3D" id="2.60.120.260">
    <property type="entry name" value="Galactose-binding domain-like"/>
    <property type="match status" value="2"/>
</dbReference>
<keyword evidence="3" id="KW-1185">Reference proteome</keyword>
<dbReference type="Proteomes" id="UP000507470">
    <property type="component" value="Unassembled WGS sequence"/>
</dbReference>